<feature type="compositionally biased region" description="Low complexity" evidence="9">
    <location>
        <begin position="312"/>
        <end position="324"/>
    </location>
</feature>
<evidence type="ECO:0000313" key="12">
    <source>
        <dbReference type="Proteomes" id="UP000562984"/>
    </source>
</evidence>
<sequence>MVGHGADQPDEPDAPGFVLGGYRALRLLATGGSSRVYEAAAPGGERVALKVLDGPYQAALTAAKRQVALTTMVNHRHVVPVQGPVYDVGRVAVVSELAAGGTLADLLGRRGPLAPAELLTLLIPLAAALATGHEREVVHGDLTPANVLFDAAGRPLLTDLGAAQIVVDCGLPVAATPPFVAPEVARRARPTAAADVFSLGAVALFAATGRPAWNADDIADVVVQSTVGQWPDLPDELRQQFPAPLRKLLRSMLAELPADRPGAARVVMELSGCGRPAPIELAAAGDVGAGDVGAGDVGAGDGAGADVGGAGRPPAGGRAAPPGRHALPDADLDSAVDSGLASDLASGGWRSVPLDELQRRRPLTGADWRDGAPLADADGPDAQDATPPATVEVAPRAGLRPDRSGERGAKSVAHQRVRRIVTQIRPGAAGSARAAAPAAARPAAGRTAGLMAGLVGRTRRERGLRAAALAAVLVAVLVVPGWLRGSAGGQPLSVQPRASATATATATETVSASAAVGAARVAADETPSGAAAARRPPTGGWLGEVRRLDRARAEALVSRNSAALAAVYADTAAAASALAADRGTIEQLRARGWRVQDAAHRITTVGVIDNSGNSGGDGSGGDGSGSVRQRGDGSSGPVRQSADGAGQSAGVMAEEPELITLRVVDELPAYQVFDDAGNPVGRTPARGSAARIVQLAPVDTGAGGVGGYRIAAIG</sequence>
<dbReference type="SUPFAM" id="SSF56112">
    <property type="entry name" value="Protein kinase-like (PK-like)"/>
    <property type="match status" value="1"/>
</dbReference>
<comment type="catalytic activity">
    <reaction evidence="7">
        <text>L-threonyl-[protein] + ATP = O-phospho-L-threonyl-[protein] + ADP + H(+)</text>
        <dbReference type="Rhea" id="RHEA:46608"/>
        <dbReference type="Rhea" id="RHEA-COMP:11060"/>
        <dbReference type="Rhea" id="RHEA-COMP:11605"/>
        <dbReference type="ChEBI" id="CHEBI:15378"/>
        <dbReference type="ChEBI" id="CHEBI:30013"/>
        <dbReference type="ChEBI" id="CHEBI:30616"/>
        <dbReference type="ChEBI" id="CHEBI:61977"/>
        <dbReference type="ChEBI" id="CHEBI:456216"/>
        <dbReference type="EC" id="2.7.11.1"/>
    </reaction>
</comment>
<evidence type="ECO:0000256" key="1">
    <source>
        <dbReference type="ARBA" id="ARBA00012513"/>
    </source>
</evidence>
<keyword evidence="5 11" id="KW-0418">Kinase</keyword>
<evidence type="ECO:0000256" key="8">
    <source>
        <dbReference type="ARBA" id="ARBA00048679"/>
    </source>
</evidence>
<feature type="compositionally biased region" description="Low complexity" evidence="9">
    <location>
        <begin position="371"/>
        <end position="390"/>
    </location>
</feature>
<accession>A0A849AAG7</accession>
<dbReference type="GO" id="GO:0005524">
    <property type="term" value="F:ATP binding"/>
    <property type="evidence" value="ECO:0007669"/>
    <property type="project" value="UniProtKB-KW"/>
</dbReference>
<dbReference type="PROSITE" id="PS50011">
    <property type="entry name" value="PROTEIN_KINASE_DOM"/>
    <property type="match status" value="1"/>
</dbReference>
<dbReference type="InterPro" id="IPR011009">
    <property type="entry name" value="Kinase-like_dom_sf"/>
</dbReference>
<feature type="compositionally biased region" description="Basic and acidic residues" evidence="9">
    <location>
        <begin position="399"/>
        <end position="409"/>
    </location>
</feature>
<dbReference type="PANTHER" id="PTHR43671:SF98">
    <property type="entry name" value="SERINE_THREONINE-PROTEIN KINASE NEK11"/>
    <property type="match status" value="1"/>
</dbReference>
<dbReference type="RefSeq" id="WP_171201203.1">
    <property type="nucleotide sequence ID" value="NZ_JABEND010000014.1"/>
</dbReference>
<feature type="domain" description="Protein kinase" evidence="10">
    <location>
        <begin position="22"/>
        <end position="278"/>
    </location>
</feature>
<keyword evidence="2 11" id="KW-0723">Serine/threonine-protein kinase</keyword>
<dbReference type="AlphaFoldDB" id="A0A849AAG7"/>
<dbReference type="InterPro" id="IPR050660">
    <property type="entry name" value="NEK_Ser/Thr_kinase"/>
</dbReference>
<evidence type="ECO:0000256" key="6">
    <source>
        <dbReference type="ARBA" id="ARBA00022840"/>
    </source>
</evidence>
<comment type="caution">
    <text evidence="11">The sequence shown here is derived from an EMBL/GenBank/DDBJ whole genome shotgun (WGS) entry which is preliminary data.</text>
</comment>
<comment type="catalytic activity">
    <reaction evidence="8">
        <text>L-seryl-[protein] + ATP = O-phospho-L-seryl-[protein] + ADP + H(+)</text>
        <dbReference type="Rhea" id="RHEA:17989"/>
        <dbReference type="Rhea" id="RHEA-COMP:9863"/>
        <dbReference type="Rhea" id="RHEA-COMP:11604"/>
        <dbReference type="ChEBI" id="CHEBI:15378"/>
        <dbReference type="ChEBI" id="CHEBI:29999"/>
        <dbReference type="ChEBI" id="CHEBI:30616"/>
        <dbReference type="ChEBI" id="CHEBI:83421"/>
        <dbReference type="ChEBI" id="CHEBI:456216"/>
        <dbReference type="EC" id="2.7.11.1"/>
    </reaction>
</comment>
<dbReference type="Gene3D" id="3.30.200.20">
    <property type="entry name" value="Phosphorylase Kinase, domain 1"/>
    <property type="match status" value="1"/>
</dbReference>
<keyword evidence="6" id="KW-0067">ATP-binding</keyword>
<dbReference type="EC" id="2.7.11.1" evidence="1"/>
<evidence type="ECO:0000256" key="3">
    <source>
        <dbReference type="ARBA" id="ARBA00022679"/>
    </source>
</evidence>
<evidence type="ECO:0000256" key="2">
    <source>
        <dbReference type="ARBA" id="ARBA00022527"/>
    </source>
</evidence>
<dbReference type="Proteomes" id="UP000562984">
    <property type="component" value="Unassembled WGS sequence"/>
</dbReference>
<keyword evidence="12" id="KW-1185">Reference proteome</keyword>
<keyword evidence="3" id="KW-0808">Transferase</keyword>
<name>A0A849AAG7_9ACTN</name>
<feature type="compositionally biased region" description="Gly residues" evidence="9">
    <location>
        <begin position="613"/>
        <end position="624"/>
    </location>
</feature>
<dbReference type="Pfam" id="PF00069">
    <property type="entry name" value="Pkinase"/>
    <property type="match status" value="1"/>
</dbReference>
<dbReference type="PANTHER" id="PTHR43671">
    <property type="entry name" value="SERINE/THREONINE-PROTEIN KINASE NEK"/>
    <property type="match status" value="1"/>
</dbReference>
<evidence type="ECO:0000256" key="7">
    <source>
        <dbReference type="ARBA" id="ARBA00047899"/>
    </source>
</evidence>
<proteinExistence type="predicted"/>
<dbReference type="GO" id="GO:0004674">
    <property type="term" value="F:protein serine/threonine kinase activity"/>
    <property type="evidence" value="ECO:0007669"/>
    <property type="project" value="UniProtKB-KW"/>
</dbReference>
<reference evidence="11 12" key="1">
    <citation type="submission" date="2020-05" db="EMBL/GenBank/DDBJ databases">
        <title>Nakamurella sp. DB0629 isolated from air conditioner.</title>
        <authorList>
            <person name="Kim D.H."/>
            <person name="Kim D.-U."/>
        </authorList>
    </citation>
    <scope>NUCLEOTIDE SEQUENCE [LARGE SCALE GENOMIC DNA]</scope>
    <source>
        <strain evidence="11 12">DB0629</strain>
    </source>
</reference>
<organism evidence="11 12">
    <name type="scientific">Nakamurella aerolata</name>
    <dbReference type="NCBI Taxonomy" id="1656892"/>
    <lineage>
        <taxon>Bacteria</taxon>
        <taxon>Bacillati</taxon>
        <taxon>Actinomycetota</taxon>
        <taxon>Actinomycetes</taxon>
        <taxon>Nakamurellales</taxon>
        <taxon>Nakamurellaceae</taxon>
        <taxon>Nakamurella</taxon>
    </lineage>
</organism>
<dbReference type="PROSITE" id="PS00109">
    <property type="entry name" value="PROTEIN_KINASE_TYR"/>
    <property type="match status" value="1"/>
</dbReference>
<evidence type="ECO:0000256" key="9">
    <source>
        <dbReference type="SAM" id="MobiDB-lite"/>
    </source>
</evidence>
<protein>
    <recommendedName>
        <fullName evidence="1">non-specific serine/threonine protein kinase</fullName>
        <ecNumber evidence="1">2.7.11.1</ecNumber>
    </recommendedName>
</protein>
<evidence type="ECO:0000256" key="5">
    <source>
        <dbReference type="ARBA" id="ARBA00022777"/>
    </source>
</evidence>
<gene>
    <name evidence="11" type="ORF">HKD39_17755</name>
</gene>
<dbReference type="Gene3D" id="1.10.510.10">
    <property type="entry name" value="Transferase(Phosphotransferase) domain 1"/>
    <property type="match status" value="1"/>
</dbReference>
<feature type="region of interest" description="Disordered" evidence="9">
    <location>
        <begin position="606"/>
        <end position="650"/>
    </location>
</feature>
<evidence type="ECO:0000259" key="10">
    <source>
        <dbReference type="PROSITE" id="PS50011"/>
    </source>
</evidence>
<feature type="region of interest" description="Disordered" evidence="9">
    <location>
        <begin position="361"/>
        <end position="415"/>
    </location>
</feature>
<dbReference type="CDD" id="cd14014">
    <property type="entry name" value="STKc_PknB_like"/>
    <property type="match status" value="1"/>
</dbReference>
<dbReference type="EMBL" id="JABEND010000014">
    <property type="protein sequence ID" value="NNG37509.1"/>
    <property type="molecule type" value="Genomic_DNA"/>
</dbReference>
<dbReference type="InterPro" id="IPR000719">
    <property type="entry name" value="Prot_kinase_dom"/>
</dbReference>
<feature type="region of interest" description="Disordered" evidence="9">
    <location>
        <begin position="303"/>
        <end position="348"/>
    </location>
</feature>
<dbReference type="InterPro" id="IPR008266">
    <property type="entry name" value="Tyr_kinase_AS"/>
</dbReference>
<evidence type="ECO:0000256" key="4">
    <source>
        <dbReference type="ARBA" id="ARBA00022741"/>
    </source>
</evidence>
<keyword evidence="4" id="KW-0547">Nucleotide-binding</keyword>
<evidence type="ECO:0000313" key="11">
    <source>
        <dbReference type="EMBL" id="NNG37509.1"/>
    </source>
</evidence>